<protein>
    <submittedName>
        <fullName evidence="2">Uncharacterized protein</fullName>
    </submittedName>
</protein>
<accession>A0A926ET31</accession>
<keyword evidence="3" id="KW-1185">Reference proteome</keyword>
<dbReference type="RefSeq" id="WP_262429804.1">
    <property type="nucleotide sequence ID" value="NZ_JACRTG010000018.1"/>
</dbReference>
<comment type="caution">
    <text evidence="2">The sequence shown here is derived from an EMBL/GenBank/DDBJ whole genome shotgun (WGS) entry which is preliminary data.</text>
</comment>
<sequence length="64" mass="7643">MFSRKEPKTEKDVELEKKIKDMDISWGEIFTMIIAFYQAILPYVLILLGIMLGLYFLSMYFLTR</sequence>
<name>A0A926ET31_9FIRM</name>
<reference evidence="2" key="1">
    <citation type="submission" date="2020-08" db="EMBL/GenBank/DDBJ databases">
        <title>Genome public.</title>
        <authorList>
            <person name="Liu C."/>
            <person name="Sun Q."/>
        </authorList>
    </citation>
    <scope>NUCLEOTIDE SEQUENCE</scope>
    <source>
        <strain evidence="2">BX21</strain>
    </source>
</reference>
<feature type="transmembrane region" description="Helical" evidence="1">
    <location>
        <begin position="43"/>
        <end position="62"/>
    </location>
</feature>
<keyword evidence="1" id="KW-1133">Transmembrane helix</keyword>
<evidence type="ECO:0000313" key="2">
    <source>
        <dbReference type="EMBL" id="MBC8588356.1"/>
    </source>
</evidence>
<organism evidence="2 3">
    <name type="scientific">Paratissierella segnis</name>
    <dbReference type="NCBI Taxonomy" id="2763679"/>
    <lineage>
        <taxon>Bacteria</taxon>
        <taxon>Bacillati</taxon>
        <taxon>Bacillota</taxon>
        <taxon>Tissierellia</taxon>
        <taxon>Tissierellales</taxon>
        <taxon>Tissierellaceae</taxon>
        <taxon>Paratissierella</taxon>
    </lineage>
</organism>
<dbReference type="EMBL" id="JACRTG010000018">
    <property type="protein sequence ID" value="MBC8588356.1"/>
    <property type="molecule type" value="Genomic_DNA"/>
</dbReference>
<keyword evidence="1" id="KW-0812">Transmembrane</keyword>
<evidence type="ECO:0000313" key="3">
    <source>
        <dbReference type="Proteomes" id="UP000601171"/>
    </source>
</evidence>
<gene>
    <name evidence="2" type="ORF">H8707_08890</name>
</gene>
<proteinExistence type="predicted"/>
<keyword evidence="1" id="KW-0472">Membrane</keyword>
<evidence type="ECO:0000256" key="1">
    <source>
        <dbReference type="SAM" id="Phobius"/>
    </source>
</evidence>
<dbReference type="Proteomes" id="UP000601171">
    <property type="component" value="Unassembled WGS sequence"/>
</dbReference>
<dbReference type="AlphaFoldDB" id="A0A926ET31"/>